<keyword evidence="8" id="KW-0902">Two-component regulatory system</keyword>
<keyword evidence="5" id="KW-0547">Nucleotide-binding</keyword>
<keyword evidence="14" id="KW-1185">Reference proteome</keyword>
<keyword evidence="6 13" id="KW-0418">Kinase</keyword>
<dbReference type="GO" id="GO:0005524">
    <property type="term" value="F:ATP binding"/>
    <property type="evidence" value="ECO:0007669"/>
    <property type="project" value="UniProtKB-KW"/>
</dbReference>
<sequence>MVGTGLSKDRRRMGVDALVAVGAFAMLVAPMWWLRPADLLPTILWPGLMVASLAFRRVVPWLSVLLCTVAGTGMVLQLDGPSPAIVTVLVIVYSVARWCEGPLGWAVLAVGAIGSVAGPLSWLGNIPLQQRFAAGALLMTLCLALVAVAYLVGRRLQEMHRSDLLDRALAEERFTASTTRLEQASQLADDRARTDVARELHDVVAHSLSVIVVQAEGAKAMAAKYPERSAEALDVIAHTGRTSIGEMRRIVALLRGEEHAAFEPTPSLRQIPDMVAAAGDRITLEIPDDYPVVPDSLGLAVFRVVQESVTNFLKHAGPTAQAQVTLRFEPDCIAIRSVDDGVAGTTTIDPSGTGVRGMRERVTTMGGTFSAGPRMGGGWQVSAQLPMPAQLGRSWLRQKEQA</sequence>
<dbReference type="GO" id="GO:0046983">
    <property type="term" value="F:protein dimerization activity"/>
    <property type="evidence" value="ECO:0007669"/>
    <property type="project" value="InterPro"/>
</dbReference>
<organism evidence="13 14">
    <name type="scientific">Tessaracoccus antarcticus</name>
    <dbReference type="NCBI Taxonomy" id="2479848"/>
    <lineage>
        <taxon>Bacteria</taxon>
        <taxon>Bacillati</taxon>
        <taxon>Actinomycetota</taxon>
        <taxon>Actinomycetes</taxon>
        <taxon>Propionibacteriales</taxon>
        <taxon>Propionibacteriaceae</taxon>
        <taxon>Tessaracoccus</taxon>
    </lineage>
</organism>
<evidence type="ECO:0000259" key="11">
    <source>
        <dbReference type="Pfam" id="PF07730"/>
    </source>
</evidence>
<evidence type="ECO:0000256" key="7">
    <source>
        <dbReference type="ARBA" id="ARBA00022840"/>
    </source>
</evidence>
<dbReference type="OrthoDB" id="227596at2"/>
<dbReference type="GO" id="GO:0000155">
    <property type="term" value="F:phosphorelay sensor kinase activity"/>
    <property type="evidence" value="ECO:0007669"/>
    <property type="project" value="InterPro"/>
</dbReference>
<name>A0A3M0G937_9ACTN</name>
<dbReference type="PANTHER" id="PTHR24421">
    <property type="entry name" value="NITRATE/NITRITE SENSOR PROTEIN NARX-RELATED"/>
    <property type="match status" value="1"/>
</dbReference>
<feature type="transmembrane region" description="Helical" evidence="9">
    <location>
        <begin position="132"/>
        <end position="152"/>
    </location>
</feature>
<reference evidence="13 14" key="1">
    <citation type="submission" date="2018-10" db="EMBL/GenBank/DDBJ databases">
        <title>Tessaracoccus antarcticuss sp. nov., isolated from sediment.</title>
        <authorList>
            <person name="Zhou L.Y."/>
            <person name="Du Z.J."/>
        </authorList>
    </citation>
    <scope>NUCLEOTIDE SEQUENCE [LARGE SCALE GENOMIC DNA]</scope>
    <source>
        <strain evidence="13 14">JDX10</strain>
    </source>
</reference>
<keyword evidence="7" id="KW-0067">ATP-binding</keyword>
<dbReference type="GO" id="GO:0016020">
    <property type="term" value="C:membrane"/>
    <property type="evidence" value="ECO:0007669"/>
    <property type="project" value="InterPro"/>
</dbReference>
<feature type="transmembrane region" description="Helical" evidence="9">
    <location>
        <begin position="84"/>
        <end position="99"/>
    </location>
</feature>
<dbReference type="InterPro" id="IPR036890">
    <property type="entry name" value="HATPase_C_sf"/>
</dbReference>
<keyword evidence="9" id="KW-0472">Membrane</keyword>
<dbReference type="EMBL" id="REFW01000001">
    <property type="protein sequence ID" value="RMB61580.1"/>
    <property type="molecule type" value="Genomic_DNA"/>
</dbReference>
<dbReference type="Proteomes" id="UP000275256">
    <property type="component" value="Unassembled WGS sequence"/>
</dbReference>
<keyword evidence="4" id="KW-0808">Transferase</keyword>
<dbReference type="Pfam" id="PF02518">
    <property type="entry name" value="HATPase_c"/>
    <property type="match status" value="1"/>
</dbReference>
<evidence type="ECO:0000256" key="9">
    <source>
        <dbReference type="SAM" id="Phobius"/>
    </source>
</evidence>
<dbReference type="EC" id="2.7.13.3" evidence="2"/>
<evidence type="ECO:0000256" key="8">
    <source>
        <dbReference type="ARBA" id="ARBA00023012"/>
    </source>
</evidence>
<evidence type="ECO:0000259" key="10">
    <source>
        <dbReference type="Pfam" id="PF02518"/>
    </source>
</evidence>
<dbReference type="InterPro" id="IPR003594">
    <property type="entry name" value="HATPase_dom"/>
</dbReference>
<dbReference type="InterPro" id="IPR011712">
    <property type="entry name" value="Sig_transdc_His_kin_sub3_dim/P"/>
</dbReference>
<keyword evidence="9" id="KW-0812">Transmembrane</keyword>
<evidence type="ECO:0000256" key="5">
    <source>
        <dbReference type="ARBA" id="ARBA00022741"/>
    </source>
</evidence>
<feature type="domain" description="Histidine kinase/HSP90-like ATPase" evidence="10">
    <location>
        <begin position="300"/>
        <end position="388"/>
    </location>
</feature>
<dbReference type="InterPro" id="IPR050482">
    <property type="entry name" value="Sensor_HK_TwoCompSys"/>
</dbReference>
<keyword evidence="9" id="KW-1133">Transmembrane helix</keyword>
<keyword evidence="3" id="KW-0597">Phosphoprotein</keyword>
<proteinExistence type="predicted"/>
<feature type="domain" description="Signal transduction histidine kinase subgroup 3 dimerisation and phosphoacceptor" evidence="11">
    <location>
        <begin position="193"/>
        <end position="257"/>
    </location>
</feature>
<dbReference type="Gene3D" id="1.20.5.1930">
    <property type="match status" value="1"/>
</dbReference>
<dbReference type="InterPro" id="IPR055558">
    <property type="entry name" value="DUF7134"/>
</dbReference>
<feature type="transmembrane region" description="Helical" evidence="9">
    <location>
        <begin position="106"/>
        <end position="126"/>
    </location>
</feature>
<evidence type="ECO:0000256" key="4">
    <source>
        <dbReference type="ARBA" id="ARBA00022679"/>
    </source>
</evidence>
<dbReference type="Gene3D" id="3.30.565.10">
    <property type="entry name" value="Histidine kinase-like ATPase, C-terminal domain"/>
    <property type="match status" value="1"/>
</dbReference>
<dbReference type="AlphaFoldDB" id="A0A3M0G937"/>
<feature type="domain" description="DUF7134" evidence="12">
    <location>
        <begin position="10"/>
        <end position="156"/>
    </location>
</feature>
<dbReference type="SUPFAM" id="SSF55874">
    <property type="entry name" value="ATPase domain of HSP90 chaperone/DNA topoisomerase II/histidine kinase"/>
    <property type="match status" value="1"/>
</dbReference>
<dbReference type="CDD" id="cd16917">
    <property type="entry name" value="HATPase_UhpB-NarQ-NarX-like"/>
    <property type="match status" value="1"/>
</dbReference>
<evidence type="ECO:0000256" key="2">
    <source>
        <dbReference type="ARBA" id="ARBA00012438"/>
    </source>
</evidence>
<dbReference type="RefSeq" id="WP_121900127.1">
    <property type="nucleotide sequence ID" value="NZ_REFW01000001.1"/>
</dbReference>
<feature type="transmembrane region" description="Helical" evidence="9">
    <location>
        <begin position="12"/>
        <end position="33"/>
    </location>
</feature>
<protein>
    <recommendedName>
        <fullName evidence="2">histidine kinase</fullName>
        <ecNumber evidence="2">2.7.13.3</ecNumber>
    </recommendedName>
</protein>
<evidence type="ECO:0000256" key="6">
    <source>
        <dbReference type="ARBA" id="ARBA00022777"/>
    </source>
</evidence>
<evidence type="ECO:0000256" key="3">
    <source>
        <dbReference type="ARBA" id="ARBA00022553"/>
    </source>
</evidence>
<evidence type="ECO:0000256" key="1">
    <source>
        <dbReference type="ARBA" id="ARBA00000085"/>
    </source>
</evidence>
<comment type="catalytic activity">
    <reaction evidence="1">
        <text>ATP + protein L-histidine = ADP + protein N-phospho-L-histidine.</text>
        <dbReference type="EC" id="2.7.13.3"/>
    </reaction>
</comment>
<dbReference type="Pfam" id="PF23539">
    <property type="entry name" value="DUF7134"/>
    <property type="match status" value="1"/>
</dbReference>
<dbReference type="Pfam" id="PF07730">
    <property type="entry name" value="HisKA_3"/>
    <property type="match status" value="1"/>
</dbReference>
<evidence type="ECO:0000259" key="12">
    <source>
        <dbReference type="Pfam" id="PF23539"/>
    </source>
</evidence>
<gene>
    <name evidence="13" type="ORF">EAX62_02800</name>
</gene>
<accession>A0A3M0G937</accession>
<evidence type="ECO:0000313" key="14">
    <source>
        <dbReference type="Proteomes" id="UP000275256"/>
    </source>
</evidence>
<comment type="caution">
    <text evidence="13">The sequence shown here is derived from an EMBL/GenBank/DDBJ whole genome shotgun (WGS) entry which is preliminary data.</text>
</comment>
<evidence type="ECO:0000313" key="13">
    <source>
        <dbReference type="EMBL" id="RMB61580.1"/>
    </source>
</evidence>
<dbReference type="PANTHER" id="PTHR24421:SF10">
    <property type="entry name" value="NITRATE_NITRITE SENSOR PROTEIN NARQ"/>
    <property type="match status" value="1"/>
</dbReference>